<evidence type="ECO:0000256" key="2">
    <source>
        <dbReference type="SAM" id="Phobius"/>
    </source>
</evidence>
<sequence>MFSCASKKSVIYFQDSNDVNLRKLTFTSSKIQANDIINIKVTALNPESVVPYNLENNVTPNSSFLEILRLQGYLVSQEGNIIFPVIGSIKVTGKTTSELEDYVKKMLIDGKHVVDPAVSVKILNFKFTVLGDVQKAGTFSVTENKVTVLQALGYAGDLTINGSRKDILILREVDGVQITKRIDLTSTDWFGSDFYYIKQNDVIVVNPNLNKIKSSGIMGSAASVMSAISLVLTSILIVIR</sequence>
<dbReference type="Pfam" id="PF02563">
    <property type="entry name" value="Poly_export"/>
    <property type="match status" value="1"/>
</dbReference>
<protein>
    <submittedName>
        <fullName evidence="4">Polysaccharide biosynthesis/export family protein</fullName>
    </submittedName>
</protein>
<reference evidence="4" key="1">
    <citation type="submission" date="2023-02" db="EMBL/GenBank/DDBJ databases">
        <title>Polaribacter ponticola sp. nov., isolated from seawater.</title>
        <authorList>
            <person name="Baek J.H."/>
            <person name="Kim J.M."/>
            <person name="Choi D.G."/>
            <person name="Jeon C.O."/>
        </authorList>
    </citation>
    <scope>NUCLEOTIDE SEQUENCE</scope>
    <source>
        <strain evidence="4">MSW5</strain>
    </source>
</reference>
<keyword evidence="2" id="KW-0472">Membrane</keyword>
<feature type="domain" description="Polysaccharide export protein N-terminal" evidence="3">
    <location>
        <begin position="30"/>
        <end position="122"/>
    </location>
</feature>
<dbReference type="PANTHER" id="PTHR33619:SF3">
    <property type="entry name" value="POLYSACCHARIDE EXPORT PROTEIN GFCE-RELATED"/>
    <property type="match status" value="1"/>
</dbReference>
<gene>
    <name evidence="4" type="ORF">N5A56_011305</name>
</gene>
<organism evidence="4 5">
    <name type="scientific">Polaribacter ponticola</name>
    <dbReference type="NCBI Taxonomy" id="2978475"/>
    <lineage>
        <taxon>Bacteria</taxon>
        <taxon>Pseudomonadati</taxon>
        <taxon>Bacteroidota</taxon>
        <taxon>Flavobacteriia</taxon>
        <taxon>Flavobacteriales</taxon>
        <taxon>Flavobacteriaceae</taxon>
    </lineage>
</organism>
<evidence type="ECO:0000256" key="1">
    <source>
        <dbReference type="ARBA" id="ARBA00022729"/>
    </source>
</evidence>
<feature type="transmembrane region" description="Helical" evidence="2">
    <location>
        <begin position="217"/>
        <end position="239"/>
    </location>
</feature>
<dbReference type="InterPro" id="IPR003715">
    <property type="entry name" value="Poly_export_N"/>
</dbReference>
<dbReference type="InterPro" id="IPR049712">
    <property type="entry name" value="Poly_export"/>
</dbReference>
<evidence type="ECO:0000313" key="4">
    <source>
        <dbReference type="EMBL" id="MDD7914965.1"/>
    </source>
</evidence>
<proteinExistence type="predicted"/>
<accession>A0ABT5SA27</accession>
<comment type="caution">
    <text evidence="4">The sequence shown here is derived from an EMBL/GenBank/DDBJ whole genome shotgun (WGS) entry which is preliminary data.</text>
</comment>
<dbReference type="RefSeq" id="WP_265725551.1">
    <property type="nucleotide sequence ID" value="NZ_JAOSLC020000003.1"/>
</dbReference>
<evidence type="ECO:0000313" key="5">
    <source>
        <dbReference type="Proteomes" id="UP001151478"/>
    </source>
</evidence>
<dbReference type="PANTHER" id="PTHR33619">
    <property type="entry name" value="POLYSACCHARIDE EXPORT PROTEIN GFCE-RELATED"/>
    <property type="match status" value="1"/>
</dbReference>
<keyword evidence="2" id="KW-1133">Transmembrane helix</keyword>
<keyword evidence="2" id="KW-0812">Transmembrane</keyword>
<keyword evidence="5" id="KW-1185">Reference proteome</keyword>
<dbReference type="EMBL" id="JAOSLC020000003">
    <property type="protein sequence ID" value="MDD7914965.1"/>
    <property type="molecule type" value="Genomic_DNA"/>
</dbReference>
<evidence type="ECO:0000259" key="3">
    <source>
        <dbReference type="Pfam" id="PF02563"/>
    </source>
</evidence>
<keyword evidence="1" id="KW-0732">Signal</keyword>
<name>A0ABT5SA27_9FLAO</name>
<dbReference type="Gene3D" id="3.30.1950.10">
    <property type="entry name" value="wza like domain"/>
    <property type="match status" value="1"/>
</dbReference>
<dbReference type="Proteomes" id="UP001151478">
    <property type="component" value="Unassembled WGS sequence"/>
</dbReference>